<dbReference type="InterPro" id="IPR005467">
    <property type="entry name" value="His_kinase_dom"/>
</dbReference>
<dbReference type="Gene3D" id="3.30.450.20">
    <property type="entry name" value="PAS domain"/>
    <property type="match status" value="1"/>
</dbReference>
<dbReference type="InterPro" id="IPR036890">
    <property type="entry name" value="HATPase_C_sf"/>
</dbReference>
<evidence type="ECO:0000313" key="9">
    <source>
        <dbReference type="EMBL" id="CUR54145.1"/>
    </source>
</evidence>
<keyword evidence="5 9" id="KW-0418">Kinase</keyword>
<dbReference type="CDD" id="cd00082">
    <property type="entry name" value="HisKA"/>
    <property type="match status" value="1"/>
</dbReference>
<evidence type="ECO:0000256" key="6">
    <source>
        <dbReference type="ARBA" id="ARBA00023012"/>
    </source>
</evidence>
<feature type="domain" description="Histidine kinase" evidence="7">
    <location>
        <begin position="133"/>
        <end position="347"/>
    </location>
</feature>
<dbReference type="InterPro" id="IPR013656">
    <property type="entry name" value="PAS_4"/>
</dbReference>
<dbReference type="InterPro" id="IPR003594">
    <property type="entry name" value="HATPase_dom"/>
</dbReference>
<dbReference type="SUPFAM" id="SSF47384">
    <property type="entry name" value="Homodimeric domain of signal transducing histidine kinase"/>
    <property type="match status" value="1"/>
</dbReference>
<keyword evidence="4" id="KW-0808">Transferase</keyword>
<evidence type="ECO:0000256" key="3">
    <source>
        <dbReference type="ARBA" id="ARBA00022553"/>
    </source>
</evidence>
<dbReference type="PANTHER" id="PTHR43711">
    <property type="entry name" value="TWO-COMPONENT HISTIDINE KINASE"/>
    <property type="match status" value="1"/>
</dbReference>
<dbReference type="PROSITE" id="PS50112">
    <property type="entry name" value="PAS"/>
    <property type="match status" value="1"/>
</dbReference>
<dbReference type="SMART" id="SM00388">
    <property type="entry name" value="HisKA"/>
    <property type="match status" value="1"/>
</dbReference>
<dbReference type="PROSITE" id="PS50109">
    <property type="entry name" value="HIS_KIN"/>
    <property type="match status" value="1"/>
</dbReference>
<dbReference type="Pfam" id="PF02518">
    <property type="entry name" value="HATPase_c"/>
    <property type="match status" value="1"/>
</dbReference>
<dbReference type="SUPFAM" id="SSF55785">
    <property type="entry name" value="PYP-like sensor domain (PAS domain)"/>
    <property type="match status" value="1"/>
</dbReference>
<gene>
    <name evidence="9" type="ORF">NOCA2120178</name>
</gene>
<dbReference type="InterPro" id="IPR050736">
    <property type="entry name" value="Sensor_HK_Regulatory"/>
</dbReference>
<keyword evidence="6" id="KW-0902">Two-component regulatory system</keyword>
<dbReference type="AlphaFoldDB" id="A0A2P2BWM3"/>
<dbReference type="FunFam" id="1.10.287.130:FF:000001">
    <property type="entry name" value="Two-component sensor histidine kinase"/>
    <property type="match status" value="1"/>
</dbReference>
<dbReference type="SMART" id="SM00387">
    <property type="entry name" value="HATPase_c"/>
    <property type="match status" value="1"/>
</dbReference>
<feature type="domain" description="PAS" evidence="8">
    <location>
        <begin position="2"/>
        <end position="59"/>
    </location>
</feature>
<dbReference type="InterPro" id="IPR036097">
    <property type="entry name" value="HisK_dim/P_sf"/>
</dbReference>
<sequence length="351" mass="38201">MLRASTQLTMDALADGVVIADEHGLVEFVNQVGSQLLGVSGDEVVGRKLRDVLRLQDQDGATWLDVNCPYDGIAIRTGVPEQSWTLPSGLEVLVTARILRAEKLGRVTGVALSLRSGRGRARLDRERSDLVATVAHELRSPLTGVKGFVQALLNRWDKLNDDQKKLMLATVNADADRLSRLITELLDVARIDTGRLSLYPRPSRVDVLVARIVASVAAGTAREIETDFADDLPEISVDPDKFTQVVTNLVENGIRHGDGLVVVTARRLPRDSEYDGVLLIVDDEGEGIPVEIRQRVFTKFWKHGIRGGSGLGMYIVNGLTRAHGGAVEIGDSPSGGARIALSWPAEDRRPE</sequence>
<dbReference type="InterPro" id="IPR004358">
    <property type="entry name" value="Sig_transdc_His_kin-like_C"/>
</dbReference>
<dbReference type="Gene3D" id="1.10.287.130">
    <property type="match status" value="1"/>
</dbReference>
<keyword evidence="3" id="KW-0597">Phosphoprotein</keyword>
<dbReference type="EC" id="2.7.13.3" evidence="2"/>
<evidence type="ECO:0000259" key="7">
    <source>
        <dbReference type="PROSITE" id="PS50109"/>
    </source>
</evidence>
<evidence type="ECO:0000259" key="8">
    <source>
        <dbReference type="PROSITE" id="PS50112"/>
    </source>
</evidence>
<accession>A0A2P2BWM3</accession>
<dbReference type="Gene3D" id="3.30.565.10">
    <property type="entry name" value="Histidine kinase-like ATPase, C-terminal domain"/>
    <property type="match status" value="1"/>
</dbReference>
<dbReference type="PRINTS" id="PR00344">
    <property type="entry name" value="BCTRLSENSOR"/>
</dbReference>
<evidence type="ECO:0000256" key="4">
    <source>
        <dbReference type="ARBA" id="ARBA00022679"/>
    </source>
</evidence>
<name>A0A2P2BWM3_9ZZZZ</name>
<protein>
    <recommendedName>
        <fullName evidence="2">histidine kinase</fullName>
        <ecNumber evidence="2">2.7.13.3</ecNumber>
    </recommendedName>
</protein>
<dbReference type="InterPro" id="IPR003661">
    <property type="entry name" value="HisK_dim/P_dom"/>
</dbReference>
<proteinExistence type="predicted"/>
<evidence type="ECO:0000256" key="2">
    <source>
        <dbReference type="ARBA" id="ARBA00012438"/>
    </source>
</evidence>
<dbReference type="Pfam" id="PF08448">
    <property type="entry name" value="PAS_4"/>
    <property type="match status" value="1"/>
</dbReference>
<dbReference type="SMART" id="SM00091">
    <property type="entry name" value="PAS"/>
    <property type="match status" value="1"/>
</dbReference>
<dbReference type="InterPro" id="IPR000014">
    <property type="entry name" value="PAS"/>
</dbReference>
<dbReference type="InterPro" id="IPR035965">
    <property type="entry name" value="PAS-like_dom_sf"/>
</dbReference>
<evidence type="ECO:0000256" key="5">
    <source>
        <dbReference type="ARBA" id="ARBA00022777"/>
    </source>
</evidence>
<comment type="catalytic activity">
    <reaction evidence="1">
        <text>ATP + protein L-histidine = ADP + protein N-phospho-L-histidine.</text>
        <dbReference type="EC" id="2.7.13.3"/>
    </reaction>
</comment>
<dbReference type="GO" id="GO:0000155">
    <property type="term" value="F:phosphorelay sensor kinase activity"/>
    <property type="evidence" value="ECO:0007669"/>
    <property type="project" value="InterPro"/>
</dbReference>
<dbReference type="CDD" id="cd00130">
    <property type="entry name" value="PAS"/>
    <property type="match status" value="1"/>
</dbReference>
<dbReference type="PANTHER" id="PTHR43711:SF1">
    <property type="entry name" value="HISTIDINE KINASE 1"/>
    <property type="match status" value="1"/>
</dbReference>
<dbReference type="Pfam" id="PF00512">
    <property type="entry name" value="HisKA"/>
    <property type="match status" value="1"/>
</dbReference>
<evidence type="ECO:0000256" key="1">
    <source>
        <dbReference type="ARBA" id="ARBA00000085"/>
    </source>
</evidence>
<dbReference type="CDD" id="cd00075">
    <property type="entry name" value="HATPase"/>
    <property type="match status" value="1"/>
</dbReference>
<reference evidence="9" key="1">
    <citation type="submission" date="2015-08" db="EMBL/GenBank/DDBJ databases">
        <authorList>
            <person name="Babu N.S."/>
            <person name="Beckwith C.J."/>
            <person name="Beseler K.G."/>
            <person name="Brison A."/>
            <person name="Carone J.V."/>
            <person name="Caskin T.P."/>
            <person name="Diamond M."/>
            <person name="Durham M.E."/>
            <person name="Foxe J.M."/>
            <person name="Go M."/>
            <person name="Henderson B.A."/>
            <person name="Jones I.B."/>
            <person name="McGettigan J.A."/>
            <person name="Micheletti S.J."/>
            <person name="Nasrallah M.E."/>
            <person name="Ortiz D."/>
            <person name="Piller C.R."/>
            <person name="Privatt S.R."/>
            <person name="Schneider S.L."/>
            <person name="Sharp S."/>
            <person name="Smith T.C."/>
            <person name="Stanton J.D."/>
            <person name="Ullery H.E."/>
            <person name="Wilson R.J."/>
            <person name="Serrano M.G."/>
            <person name="Buck G."/>
            <person name="Lee V."/>
            <person name="Wang Y."/>
            <person name="Carvalho R."/>
            <person name="Voegtly L."/>
            <person name="Shi R."/>
            <person name="Duckworth R."/>
            <person name="Johnson A."/>
            <person name="Loviza R."/>
            <person name="Walstead R."/>
            <person name="Shah Z."/>
            <person name="Kiflezghi M."/>
            <person name="Wade K."/>
            <person name="Ball S.L."/>
            <person name="Bradley K.W."/>
            <person name="Asai D.J."/>
            <person name="Bowman C.A."/>
            <person name="Russell D.A."/>
            <person name="Pope W.H."/>
            <person name="Jacobs-Sera D."/>
            <person name="Hendrix R.W."/>
            <person name="Hatfull G.F."/>
        </authorList>
    </citation>
    <scope>NUCLEOTIDE SEQUENCE</scope>
</reference>
<dbReference type="EMBL" id="CZKA01000004">
    <property type="protein sequence ID" value="CUR54145.1"/>
    <property type="molecule type" value="Genomic_DNA"/>
</dbReference>
<dbReference type="SUPFAM" id="SSF55874">
    <property type="entry name" value="ATPase domain of HSP90 chaperone/DNA topoisomerase II/histidine kinase"/>
    <property type="match status" value="1"/>
</dbReference>
<organism evidence="9">
    <name type="scientific">metagenome</name>
    <dbReference type="NCBI Taxonomy" id="256318"/>
    <lineage>
        <taxon>unclassified sequences</taxon>
        <taxon>metagenomes</taxon>
    </lineage>
</organism>